<organism evidence="1 2">
    <name type="scientific">Hexamita inflata</name>
    <dbReference type="NCBI Taxonomy" id="28002"/>
    <lineage>
        <taxon>Eukaryota</taxon>
        <taxon>Metamonada</taxon>
        <taxon>Diplomonadida</taxon>
        <taxon>Hexamitidae</taxon>
        <taxon>Hexamitinae</taxon>
        <taxon>Hexamita</taxon>
    </lineage>
</organism>
<dbReference type="Gene3D" id="3.40.50.300">
    <property type="entry name" value="P-loop containing nucleotide triphosphate hydrolases"/>
    <property type="match status" value="1"/>
</dbReference>
<dbReference type="Proteomes" id="UP001642409">
    <property type="component" value="Unassembled WGS sequence"/>
</dbReference>
<keyword evidence="2" id="KW-1185">Reference proteome</keyword>
<gene>
    <name evidence="1" type="ORF">HINF_LOCUS13946</name>
</gene>
<dbReference type="InterPro" id="IPR027417">
    <property type="entry name" value="P-loop_NTPase"/>
</dbReference>
<evidence type="ECO:0000313" key="1">
    <source>
        <dbReference type="EMBL" id="CAL5995248.1"/>
    </source>
</evidence>
<keyword evidence="1" id="KW-0378">Hydrolase</keyword>
<reference evidence="1 2" key="1">
    <citation type="submission" date="2024-07" db="EMBL/GenBank/DDBJ databases">
        <authorList>
            <person name="Akdeniz Z."/>
        </authorList>
    </citation>
    <scope>NUCLEOTIDE SEQUENCE [LARGE SCALE GENOMIC DNA]</scope>
</reference>
<sequence length="345" mass="39089">MTSKSVFPPIGLKMQLSQILNAVSNLEDINLPSTILIQGPRGTGKRTLINFALKDAKVPVKIFDGAIHSPQDVISGFSSNSETQSSSFFIQLQQFVSSSFQSPQILVLHNFNLFTDEFLYKIADQIHSNCPLLLILTTTSIQADEQLSMRVKSRLVYDLLKTIPTDDDLLEFKLDVPINVKQALKITSVILSEFFSDLSVLQNDQIVQMVRNQLRKTANLQFFVDVANKIIVQLDIFNLKSSKIQKQQLTVQKIIAAFNQSPPILQQLSKEAKICLKLLSQLEKPTQSTLETAISQIPEQKTQLFHKIISDSVFELQRLEIVRVKNKTYELLIDKEDMKEQGIWV</sequence>
<accession>A0ABP1HLE0</accession>
<dbReference type="GO" id="GO:0016787">
    <property type="term" value="F:hydrolase activity"/>
    <property type="evidence" value="ECO:0007669"/>
    <property type="project" value="UniProtKB-KW"/>
</dbReference>
<protein>
    <submittedName>
        <fullName evidence="1">P-loop_containing nucleoside triphosphate hydrolase</fullName>
    </submittedName>
</protein>
<evidence type="ECO:0000313" key="2">
    <source>
        <dbReference type="Proteomes" id="UP001642409"/>
    </source>
</evidence>
<name>A0ABP1HLE0_9EUKA</name>
<comment type="caution">
    <text evidence="1">The sequence shown here is derived from an EMBL/GenBank/DDBJ whole genome shotgun (WGS) entry which is preliminary data.</text>
</comment>
<proteinExistence type="predicted"/>
<dbReference type="EMBL" id="CAXDID020000032">
    <property type="protein sequence ID" value="CAL5995248.1"/>
    <property type="molecule type" value="Genomic_DNA"/>
</dbReference>
<dbReference type="SUPFAM" id="SSF52540">
    <property type="entry name" value="P-loop containing nucleoside triphosphate hydrolases"/>
    <property type="match status" value="1"/>
</dbReference>